<accession>A0AA39R392</accession>
<sequence>MTDIYSHILQPDAAANPDDCDDFELREAYMSYNRTDAGIIVGSHTYEPDFNIYGSFLLFRQPVSVSLRIKGKRQGFRALAKSKLECKFEGVAAYQGDILGVENPEVTFIYQNGKWSFSGWKIKRNAYWNSPSKLSPTALLQKPFSPDDGLASMDNVPVNMDKAIELGSNADSKKGCGRLVDFVSDQLVRMQFEFDRGMPATEQSALEPEKHTVADDKSKCFRFTVTWYFTMAIKNPISGADTPIATRIKLQDALAFLRIQPYFLRSPRLPLERRTPPSNLSELGTKMLDHEVLGKIAESMVLERLGKTFIEDLVCREPEKAEELKEEAKKRNEEQRKGKEKEADKVKEKMDETKEKAERQGERKSEGEGVGGVSAAGGGGATGFGVPIGMGIGVVGGGGGGRGSGRTGTGSSGSAPETQTNPPIKPDSTPSPIYGSFSLLDLIKLYVAAVHDIDKIKPEDLRSGHLATVLARWTWANSKADAEKNYQELMAKLAEVNKSKQATKRAIQRRMNLRDSEADRTAETDFPGISAKFAPTDDESWIDIDISRALPLRKWVQPDDYAGVDWHVYLSADKIAEQPADDDIKKLKAGFVVYGTSMCRLWDVALVSPGLGDGREEATENKNTLFRARFFSATGAQVAGQVPHRRPSATGPSAPSDSFQTLPVLPPPAALNFEMNGGNIVVSWATGTTTQHVAIQHSHKETQRVVACGITAAAAPVAGVSSRLALTLFPEELVEGKVLSVVAGASLPPDTGTLCLLAEASVTVSFPLNITIGDDSNWDIETEIFALVVVTNKNIPTATGSEIGSATLLRWQVAVVPPDTANREYEYADITPRSVQAKQAVLRMKLPAATLGSSGSGTTVIMRAALTGSSDRADAEWTLPSLSGTATDIGEVSHAFEDGKRLVLTLANG</sequence>
<evidence type="ECO:0000313" key="3">
    <source>
        <dbReference type="EMBL" id="KAK0512543.1"/>
    </source>
</evidence>
<evidence type="ECO:0000256" key="1">
    <source>
        <dbReference type="SAM" id="Coils"/>
    </source>
</evidence>
<gene>
    <name evidence="3" type="ORF">JMJ35_004560</name>
</gene>
<dbReference type="Proteomes" id="UP001166286">
    <property type="component" value="Unassembled WGS sequence"/>
</dbReference>
<feature type="compositionally biased region" description="Gly residues" evidence="2">
    <location>
        <begin position="368"/>
        <end position="378"/>
    </location>
</feature>
<name>A0AA39R392_9LECA</name>
<comment type="caution">
    <text evidence="3">The sequence shown here is derived from an EMBL/GenBank/DDBJ whole genome shotgun (WGS) entry which is preliminary data.</text>
</comment>
<reference evidence="3" key="1">
    <citation type="submission" date="2023-03" db="EMBL/GenBank/DDBJ databases">
        <title>Complete genome of Cladonia borealis.</title>
        <authorList>
            <person name="Park H."/>
        </authorList>
    </citation>
    <scope>NUCLEOTIDE SEQUENCE</scope>
    <source>
        <strain evidence="3">ANT050790</strain>
    </source>
</reference>
<feature type="region of interest" description="Disordered" evidence="2">
    <location>
        <begin position="640"/>
        <end position="661"/>
    </location>
</feature>
<organism evidence="3 4">
    <name type="scientific">Cladonia borealis</name>
    <dbReference type="NCBI Taxonomy" id="184061"/>
    <lineage>
        <taxon>Eukaryota</taxon>
        <taxon>Fungi</taxon>
        <taxon>Dikarya</taxon>
        <taxon>Ascomycota</taxon>
        <taxon>Pezizomycotina</taxon>
        <taxon>Lecanoromycetes</taxon>
        <taxon>OSLEUM clade</taxon>
        <taxon>Lecanoromycetidae</taxon>
        <taxon>Lecanorales</taxon>
        <taxon>Lecanorineae</taxon>
        <taxon>Cladoniaceae</taxon>
        <taxon>Cladonia</taxon>
    </lineage>
</organism>
<feature type="compositionally biased region" description="Polar residues" evidence="2">
    <location>
        <begin position="650"/>
        <end position="661"/>
    </location>
</feature>
<feature type="compositionally biased region" description="Gly residues" evidence="2">
    <location>
        <begin position="397"/>
        <end position="411"/>
    </location>
</feature>
<dbReference type="AlphaFoldDB" id="A0AA39R392"/>
<proteinExistence type="predicted"/>
<keyword evidence="1" id="KW-0175">Coiled coil</keyword>
<keyword evidence="4" id="KW-1185">Reference proteome</keyword>
<evidence type="ECO:0000256" key="2">
    <source>
        <dbReference type="SAM" id="MobiDB-lite"/>
    </source>
</evidence>
<protein>
    <submittedName>
        <fullName evidence="3">Uncharacterized protein</fullName>
    </submittedName>
</protein>
<feature type="compositionally biased region" description="Basic and acidic residues" evidence="2">
    <location>
        <begin position="320"/>
        <end position="367"/>
    </location>
</feature>
<feature type="region of interest" description="Disordered" evidence="2">
    <location>
        <begin position="320"/>
        <end position="378"/>
    </location>
</feature>
<dbReference type="EMBL" id="JAFEKC020000009">
    <property type="protein sequence ID" value="KAK0512543.1"/>
    <property type="molecule type" value="Genomic_DNA"/>
</dbReference>
<feature type="coiled-coil region" evidence="1">
    <location>
        <begin position="479"/>
        <end position="506"/>
    </location>
</feature>
<feature type="region of interest" description="Disordered" evidence="2">
    <location>
        <begin position="397"/>
        <end position="430"/>
    </location>
</feature>
<evidence type="ECO:0000313" key="4">
    <source>
        <dbReference type="Proteomes" id="UP001166286"/>
    </source>
</evidence>